<reference evidence="1 2" key="1">
    <citation type="submission" date="2024-04" db="EMBL/GenBank/DDBJ databases">
        <title>Tritrichomonas musculus Genome.</title>
        <authorList>
            <person name="Alves-Ferreira E."/>
            <person name="Grigg M."/>
            <person name="Lorenzi H."/>
            <person name="Galac M."/>
        </authorList>
    </citation>
    <scope>NUCLEOTIDE SEQUENCE [LARGE SCALE GENOMIC DNA]</scope>
    <source>
        <strain evidence="1 2">EAF2021</strain>
    </source>
</reference>
<keyword evidence="2" id="KW-1185">Reference proteome</keyword>
<evidence type="ECO:0000313" key="1">
    <source>
        <dbReference type="EMBL" id="KAK8866238.1"/>
    </source>
</evidence>
<gene>
    <name evidence="1" type="ORF">M9Y10_009197</name>
</gene>
<dbReference type="Proteomes" id="UP001470230">
    <property type="component" value="Unassembled WGS sequence"/>
</dbReference>
<sequence length="124" mass="14522">MFPIDYKMYNLVNSKNNQRKGKFGEGKEAIMIREEIGDFNINSSDAMKLIKEYFGDSLRISEIKGIINATRDYLSQKNINLPKLTRNENRNFQLCIKYIQNNIEIFKKIIPFIQLGDNQGRIIL</sequence>
<comment type="caution">
    <text evidence="1">The sequence shown here is derived from an EMBL/GenBank/DDBJ whole genome shotgun (WGS) entry which is preliminary data.</text>
</comment>
<proteinExistence type="predicted"/>
<accession>A0ABR2INK6</accession>
<protein>
    <submittedName>
        <fullName evidence="1">Uncharacterized protein</fullName>
    </submittedName>
</protein>
<evidence type="ECO:0000313" key="2">
    <source>
        <dbReference type="Proteomes" id="UP001470230"/>
    </source>
</evidence>
<organism evidence="1 2">
    <name type="scientific">Tritrichomonas musculus</name>
    <dbReference type="NCBI Taxonomy" id="1915356"/>
    <lineage>
        <taxon>Eukaryota</taxon>
        <taxon>Metamonada</taxon>
        <taxon>Parabasalia</taxon>
        <taxon>Tritrichomonadida</taxon>
        <taxon>Tritrichomonadidae</taxon>
        <taxon>Tritrichomonas</taxon>
    </lineage>
</organism>
<dbReference type="EMBL" id="JAPFFF010000015">
    <property type="protein sequence ID" value="KAK8866238.1"/>
    <property type="molecule type" value="Genomic_DNA"/>
</dbReference>
<name>A0ABR2INK6_9EUKA</name>